<keyword evidence="3 7" id="KW-0808">Transferase</keyword>
<dbReference type="Proteomes" id="UP001214971">
    <property type="component" value="Segment"/>
</dbReference>
<evidence type="ECO:0000256" key="1">
    <source>
        <dbReference type="ARBA" id="ARBA00022603"/>
    </source>
</evidence>
<dbReference type="GO" id="GO:0099018">
    <property type="term" value="P:symbiont-mediated evasion of host restriction-modification system"/>
    <property type="evidence" value="ECO:0007669"/>
    <property type="project" value="UniProtKB-KW"/>
</dbReference>
<keyword evidence="5" id="KW-0899">Viral immunoevasion</keyword>
<name>A0AAE9S1P8_9CAUD</name>
<dbReference type="InterPro" id="IPR001525">
    <property type="entry name" value="C5_MeTfrase"/>
</dbReference>
<dbReference type="PANTHER" id="PTHR46098:SF1">
    <property type="entry name" value="TRNA (CYTOSINE(38)-C(5))-METHYLTRANSFERASE"/>
    <property type="match status" value="1"/>
</dbReference>
<dbReference type="InterPro" id="IPR031303">
    <property type="entry name" value="C5_meth_CS"/>
</dbReference>
<evidence type="ECO:0000313" key="11">
    <source>
        <dbReference type="Proteomes" id="UP001214971"/>
    </source>
</evidence>
<dbReference type="SUPFAM" id="SSF53335">
    <property type="entry name" value="S-adenosyl-L-methionine-dependent methyltransferases"/>
    <property type="match status" value="1"/>
</dbReference>
<evidence type="ECO:0000256" key="9">
    <source>
        <dbReference type="RuleBase" id="RU000417"/>
    </source>
</evidence>
<evidence type="ECO:0000313" key="10">
    <source>
        <dbReference type="EMBL" id="USL89226.1"/>
    </source>
</evidence>
<dbReference type="Pfam" id="PF00145">
    <property type="entry name" value="DNA_methylase"/>
    <property type="match status" value="2"/>
</dbReference>
<dbReference type="Gene3D" id="3.90.120.10">
    <property type="entry name" value="DNA Methylase, subunit A, domain 2"/>
    <property type="match status" value="1"/>
</dbReference>
<keyword evidence="4 7" id="KW-0949">S-adenosyl-L-methionine</keyword>
<keyword evidence="2" id="KW-0945">Host-virus interaction</keyword>
<comment type="catalytic activity">
    <reaction evidence="9">
        <text>a 2'-deoxycytidine in DNA + S-adenosyl-L-methionine = a 5-methyl-2'-deoxycytidine in DNA + S-adenosyl-L-homocysteine + H(+)</text>
        <dbReference type="Rhea" id="RHEA:13681"/>
        <dbReference type="Rhea" id="RHEA-COMP:11369"/>
        <dbReference type="Rhea" id="RHEA-COMP:11370"/>
        <dbReference type="ChEBI" id="CHEBI:15378"/>
        <dbReference type="ChEBI" id="CHEBI:57856"/>
        <dbReference type="ChEBI" id="CHEBI:59789"/>
        <dbReference type="ChEBI" id="CHEBI:85452"/>
        <dbReference type="ChEBI" id="CHEBI:85454"/>
        <dbReference type="EC" id="2.1.1.37"/>
    </reaction>
</comment>
<keyword evidence="1 7" id="KW-0489">Methyltransferase</keyword>
<gene>
    <name evidence="10" type="ORF">vBBceSLY1_00007</name>
</gene>
<keyword evidence="11" id="KW-1185">Reference proteome</keyword>
<evidence type="ECO:0000256" key="3">
    <source>
        <dbReference type="ARBA" id="ARBA00022679"/>
    </source>
</evidence>
<dbReference type="InterPro" id="IPR018117">
    <property type="entry name" value="C5_DNA_meth_AS"/>
</dbReference>
<evidence type="ECO:0000256" key="2">
    <source>
        <dbReference type="ARBA" id="ARBA00022632"/>
    </source>
</evidence>
<dbReference type="InterPro" id="IPR029063">
    <property type="entry name" value="SAM-dependent_MTases_sf"/>
</dbReference>
<accession>A0AAE9S1P8</accession>
<evidence type="ECO:0000256" key="5">
    <source>
        <dbReference type="ARBA" id="ARBA00023280"/>
    </source>
</evidence>
<feature type="active site" evidence="7">
    <location>
        <position position="125"/>
    </location>
</feature>
<organism evidence="10 11">
    <name type="scientific">Bacillus phage vB_BceS_LY1</name>
    <dbReference type="NCBI Taxonomy" id="2950459"/>
    <lineage>
        <taxon>Viruses</taxon>
        <taxon>Duplodnaviria</taxon>
        <taxon>Heunggongvirae</taxon>
        <taxon>Uroviricota</taxon>
        <taxon>Caudoviricetes</taxon>
        <taxon>Gutmannvirinae</taxon>
        <taxon>Layangavirus</taxon>
        <taxon>Layangavirus LY1</taxon>
    </lineage>
</organism>
<evidence type="ECO:0000256" key="8">
    <source>
        <dbReference type="RuleBase" id="RU000416"/>
    </source>
</evidence>
<evidence type="ECO:0000256" key="7">
    <source>
        <dbReference type="PROSITE-ProRule" id="PRU01016"/>
    </source>
</evidence>
<keyword evidence="2" id="KW-1090">Inhibition of host innate immune response by virus</keyword>
<dbReference type="InterPro" id="IPR050750">
    <property type="entry name" value="C5-MTase"/>
</dbReference>
<dbReference type="EMBL" id="ON366410">
    <property type="protein sequence ID" value="USL89226.1"/>
    <property type="molecule type" value="Genomic_DNA"/>
</dbReference>
<evidence type="ECO:0000256" key="4">
    <source>
        <dbReference type="ARBA" id="ARBA00022691"/>
    </source>
</evidence>
<evidence type="ECO:0000256" key="6">
    <source>
        <dbReference type="ARBA" id="ARBA00033479"/>
    </source>
</evidence>
<keyword evidence="6" id="KW-1258">Restriction-modification system evasion by virus</keyword>
<dbReference type="PRINTS" id="PR00105">
    <property type="entry name" value="C5METTRFRASE"/>
</dbReference>
<protein>
    <recommendedName>
        <fullName evidence="9">Cytosine-specific methyltransferase</fullName>
        <ecNumber evidence="9">2.1.1.37</ecNumber>
    </recommendedName>
</protein>
<dbReference type="PANTHER" id="PTHR46098">
    <property type="entry name" value="TRNA (CYTOSINE(38)-C(5))-METHYLTRANSFERASE"/>
    <property type="match status" value="1"/>
</dbReference>
<dbReference type="PROSITE" id="PS00095">
    <property type="entry name" value="C5_MTASE_2"/>
    <property type="match status" value="1"/>
</dbReference>
<dbReference type="GO" id="GO:0032259">
    <property type="term" value="P:methylation"/>
    <property type="evidence" value="ECO:0007669"/>
    <property type="project" value="UniProtKB-KW"/>
</dbReference>
<sequence length="595" mass="68054">MDELKVFEAFAGVGTQSMALERLGVNYKVVGVAEIDPYAIISYAVIRDVDVDEQMDLEYDDMYFDLELKNIGYDFKKKRIVLPKSKKELMRIYVADKAINNFGDVSLLNPEELPDFDLFTYSFPCQDLSISGKQEGLKEGTRSGQLYECEKIIAYKKPEYLMLENVKNLVQKKHKPDFDRWVEWLDGQGYYTPWKVLNAKDYGIPQNRERVFAISMRGEDAYTFPDNKDDISIIKHEVQQEVTVRKYPVDVDKLKVVLSEAKRASGMSIKEIAEFVEVPKTKAEHWFRKDGSFSIPDPEVWDVLKLALDIWTDEFDESITTFEKRNGVYEKSNRVYDVSGIAPTITTGKGELILDYDFPEPYPLTVKLKDLLETEVDEKYYLGMDFTPETSKGDSDLQMVGRVDINGHDQVKRVYSPEGVSPALTTMQGGHRHPKVIEYVNGEIRVKEATKLGYKVAEVGDSINILYPSSTTRRGRVGKQVAQTLQSSAENQVAVVAMRGRYNDDGKIEQKLEQRKDEVTNTITTVTKDNLVATPPGFRIRRLTPLECWRLMGIDDELFYKVKNAGMSDAQLYKQAGNAIVVDVMVELFRRLFNE</sequence>
<reference evidence="10" key="1">
    <citation type="submission" date="2022-04" db="EMBL/GenBank/DDBJ databases">
        <authorList>
            <person name="Yang M."/>
            <person name="Tan S."/>
        </authorList>
    </citation>
    <scope>NUCLEOTIDE SEQUENCE</scope>
</reference>
<comment type="similarity">
    <text evidence="7 8">Belongs to the class I-like SAM-binding methyltransferase superfamily. C5-methyltransferase family.</text>
</comment>
<dbReference type="GO" id="GO:0052170">
    <property type="term" value="P:symbiont-mediated suppression of host innate immune response"/>
    <property type="evidence" value="ECO:0007669"/>
    <property type="project" value="UniProtKB-KW"/>
</dbReference>
<dbReference type="PROSITE" id="PS51679">
    <property type="entry name" value="SAM_MT_C5"/>
    <property type="match status" value="1"/>
</dbReference>
<dbReference type="GO" id="GO:0003886">
    <property type="term" value="F:DNA (cytosine-5-)-methyltransferase activity"/>
    <property type="evidence" value="ECO:0007669"/>
    <property type="project" value="UniProtKB-EC"/>
</dbReference>
<dbReference type="Gene3D" id="3.40.50.150">
    <property type="entry name" value="Vaccinia Virus protein VP39"/>
    <property type="match status" value="1"/>
</dbReference>
<dbReference type="NCBIfam" id="TIGR00675">
    <property type="entry name" value="dcm"/>
    <property type="match status" value="1"/>
</dbReference>
<dbReference type="PROSITE" id="PS00094">
    <property type="entry name" value="C5_MTASE_1"/>
    <property type="match status" value="1"/>
</dbReference>
<dbReference type="EC" id="2.1.1.37" evidence="9"/>
<proteinExistence type="inferred from homology"/>